<feature type="active site" evidence="9">
    <location>
        <position position="129"/>
    </location>
</feature>
<gene>
    <name evidence="9" type="primary">lspA</name>
    <name evidence="12" type="ORF">FHR99_002014</name>
</gene>
<feature type="transmembrane region" description="Helical" evidence="9">
    <location>
        <begin position="102"/>
        <end position="119"/>
    </location>
</feature>
<comment type="caution">
    <text evidence="9">Lacks conserved residue(s) required for the propagation of feature annotation.</text>
</comment>
<evidence type="ECO:0000313" key="13">
    <source>
        <dbReference type="Proteomes" id="UP000537130"/>
    </source>
</evidence>
<comment type="subcellular location">
    <subcellularLocation>
        <location evidence="9">Cell membrane</location>
        <topology evidence="9">Multi-pass membrane protein</topology>
    </subcellularLocation>
</comment>
<feature type="transmembrane region" description="Helical" evidence="9">
    <location>
        <begin position="7"/>
        <end position="28"/>
    </location>
</feature>
<dbReference type="Pfam" id="PF01252">
    <property type="entry name" value="Peptidase_A8"/>
    <property type="match status" value="1"/>
</dbReference>
<dbReference type="PANTHER" id="PTHR33695">
    <property type="entry name" value="LIPOPROTEIN SIGNAL PEPTIDASE"/>
    <property type="match status" value="1"/>
</dbReference>
<proteinExistence type="inferred from homology"/>
<keyword evidence="2 9" id="KW-1003">Cell membrane</keyword>
<dbReference type="UniPathway" id="UPA00665"/>
<keyword evidence="3 9" id="KW-0645">Protease</keyword>
<keyword evidence="7 9" id="KW-1133">Transmembrane helix</keyword>
<dbReference type="InterPro" id="IPR001872">
    <property type="entry name" value="Peptidase_A8"/>
</dbReference>
<protein>
    <recommendedName>
        <fullName evidence="9">Lipoprotein signal peptidase</fullName>
        <ecNumber evidence="9">3.4.23.36</ecNumber>
    </recommendedName>
    <alternativeName>
        <fullName evidence="9">Prolipoprotein signal peptidase</fullName>
    </alternativeName>
    <alternativeName>
        <fullName evidence="9">Signal peptidase II</fullName>
        <shortName evidence="9">SPase II</shortName>
    </alternativeName>
</protein>
<keyword evidence="4 9" id="KW-0812">Transmembrane</keyword>
<dbReference type="RefSeq" id="WP_183410507.1">
    <property type="nucleotide sequence ID" value="NZ_JACHWY010000002.1"/>
</dbReference>
<dbReference type="Proteomes" id="UP000537130">
    <property type="component" value="Unassembled WGS sequence"/>
</dbReference>
<dbReference type="PANTHER" id="PTHR33695:SF1">
    <property type="entry name" value="LIPOPROTEIN SIGNAL PEPTIDASE"/>
    <property type="match status" value="1"/>
</dbReference>
<dbReference type="GO" id="GO:0006508">
    <property type="term" value="P:proteolysis"/>
    <property type="evidence" value="ECO:0007669"/>
    <property type="project" value="UniProtKB-KW"/>
</dbReference>
<evidence type="ECO:0000256" key="3">
    <source>
        <dbReference type="ARBA" id="ARBA00022670"/>
    </source>
</evidence>
<keyword evidence="8 9" id="KW-0472">Membrane</keyword>
<dbReference type="NCBIfam" id="TIGR00077">
    <property type="entry name" value="lspA"/>
    <property type="match status" value="1"/>
</dbReference>
<evidence type="ECO:0000256" key="5">
    <source>
        <dbReference type="ARBA" id="ARBA00022750"/>
    </source>
</evidence>
<evidence type="ECO:0000256" key="6">
    <source>
        <dbReference type="ARBA" id="ARBA00022801"/>
    </source>
</evidence>
<dbReference type="EC" id="3.4.23.36" evidence="9"/>
<evidence type="ECO:0000256" key="7">
    <source>
        <dbReference type="ARBA" id="ARBA00022989"/>
    </source>
</evidence>
<evidence type="ECO:0000256" key="4">
    <source>
        <dbReference type="ARBA" id="ARBA00022692"/>
    </source>
</evidence>
<comment type="function">
    <text evidence="9 10">This protein specifically catalyzes the removal of signal peptides from prolipoproteins.</text>
</comment>
<keyword evidence="13" id="KW-1185">Reference proteome</keyword>
<dbReference type="PROSITE" id="PS00855">
    <property type="entry name" value="SPASE_II"/>
    <property type="match status" value="1"/>
</dbReference>
<feature type="transmembrane region" description="Helical" evidence="9">
    <location>
        <begin position="76"/>
        <end position="95"/>
    </location>
</feature>
<keyword evidence="5 9" id="KW-0064">Aspartyl protease</keyword>
<evidence type="ECO:0000256" key="11">
    <source>
        <dbReference type="RuleBase" id="RU004181"/>
    </source>
</evidence>
<keyword evidence="6 9" id="KW-0378">Hydrolase</keyword>
<sequence length="168" mass="19134">MHSRRIFRNLVDTGVIRWYLLALAMVLLDQWTKHLANTTLSYGQPVYVLPVFNLTLHYNTGAAFSFLSDAGGWQRWFFIVVSLGVSISLMIWMALIKNQQKLLTFSLCMILAGAVGNLVDRVLLGYVVDFISLHWNNHYFPAFNWADTCITVGAASMLLDMVLHPDHR</sequence>
<comment type="similarity">
    <text evidence="1 9 11">Belongs to the peptidase A8 family.</text>
</comment>
<dbReference type="AlphaFoldDB" id="A0A7W4Z609"/>
<dbReference type="PRINTS" id="PR00781">
    <property type="entry name" value="LIPOSIGPTASE"/>
</dbReference>
<comment type="catalytic activity">
    <reaction evidence="9 10">
        <text>Release of signal peptides from bacterial membrane prolipoproteins. Hydrolyzes -Xaa-Yaa-Zaa-|-(S,diacylglyceryl)Cys-, in which Xaa is hydrophobic (preferably Leu), and Yaa (Ala or Ser) and Zaa (Gly or Ala) have small, neutral side chains.</text>
        <dbReference type="EC" id="3.4.23.36"/>
    </reaction>
</comment>
<evidence type="ECO:0000256" key="8">
    <source>
        <dbReference type="ARBA" id="ARBA00023136"/>
    </source>
</evidence>
<accession>A0A7W4Z609</accession>
<evidence type="ECO:0000256" key="1">
    <source>
        <dbReference type="ARBA" id="ARBA00006139"/>
    </source>
</evidence>
<name>A0A7W4Z609_9GAMM</name>
<comment type="pathway">
    <text evidence="9">Protein modification; lipoprotein biosynthesis (signal peptide cleavage).</text>
</comment>
<evidence type="ECO:0000256" key="9">
    <source>
        <dbReference type="HAMAP-Rule" id="MF_00161"/>
    </source>
</evidence>
<reference evidence="12 13" key="1">
    <citation type="submission" date="2020-08" db="EMBL/GenBank/DDBJ databases">
        <title>Genomic Encyclopedia of Type Strains, Phase III (KMG-III): the genomes of soil and plant-associated and newly described type strains.</title>
        <authorList>
            <person name="Whitman W."/>
        </authorList>
    </citation>
    <scope>NUCLEOTIDE SEQUENCE [LARGE SCALE GENOMIC DNA]</scope>
    <source>
        <strain evidence="12 13">CECT 8654</strain>
    </source>
</reference>
<evidence type="ECO:0000256" key="2">
    <source>
        <dbReference type="ARBA" id="ARBA00022475"/>
    </source>
</evidence>
<evidence type="ECO:0000313" key="12">
    <source>
        <dbReference type="EMBL" id="MBB3047748.1"/>
    </source>
</evidence>
<dbReference type="HAMAP" id="MF_00161">
    <property type="entry name" value="LspA"/>
    <property type="match status" value="1"/>
</dbReference>
<organism evidence="12 13">
    <name type="scientific">Litorivivens lipolytica</name>
    <dbReference type="NCBI Taxonomy" id="1524264"/>
    <lineage>
        <taxon>Bacteria</taxon>
        <taxon>Pseudomonadati</taxon>
        <taxon>Pseudomonadota</taxon>
        <taxon>Gammaproteobacteria</taxon>
        <taxon>Litorivivens</taxon>
    </lineage>
</organism>
<dbReference type="GO" id="GO:0004190">
    <property type="term" value="F:aspartic-type endopeptidase activity"/>
    <property type="evidence" value="ECO:0007669"/>
    <property type="project" value="UniProtKB-UniRule"/>
</dbReference>
<comment type="caution">
    <text evidence="12">The sequence shown here is derived from an EMBL/GenBank/DDBJ whole genome shotgun (WGS) entry which is preliminary data.</text>
</comment>
<dbReference type="EMBL" id="JACHWY010000002">
    <property type="protein sequence ID" value="MBB3047748.1"/>
    <property type="molecule type" value="Genomic_DNA"/>
</dbReference>
<dbReference type="GO" id="GO:0005886">
    <property type="term" value="C:plasma membrane"/>
    <property type="evidence" value="ECO:0007669"/>
    <property type="project" value="UniProtKB-SubCell"/>
</dbReference>
<evidence type="ECO:0000256" key="10">
    <source>
        <dbReference type="RuleBase" id="RU000594"/>
    </source>
</evidence>
<feature type="active site" evidence="9">
    <location>
        <position position="147"/>
    </location>
</feature>